<dbReference type="Proteomes" id="UP000006039">
    <property type="component" value="Unassembled WGS sequence"/>
</dbReference>
<dbReference type="HOGENOM" id="CLU_089360_0_0_1"/>
<sequence>MELIPWDPDSPEHCDRMYRQRIACGWAWEIEKFKETSIKGSVVYYWIALKDDFPGKEDIIAKHTSKFPEESAPLQDTATSTWAEPRAPPPAVPTHAFMPLGHVGLGRLQPDDERVMLATGGSGSGSGSGNGSATMAWVGPLYVSWAIQRIGLGRFAMDEAERLARLPPVGAGVVGLDAVRGDQALQPDLVRTHYEERGFPTPVITNHDWYLTRGYSEYWRKDNAYPWTDSKTGELRQLGCVYLKKELPRP</sequence>
<accession>J3NPG0</accession>
<evidence type="ECO:0000313" key="2">
    <source>
        <dbReference type="EnsemblFungi" id="EJT78065"/>
    </source>
</evidence>
<proteinExistence type="predicted"/>
<gene>
    <name evidence="2" type="primary">20343626</name>
    <name evidence="1" type="ORF">GGTG_03168</name>
</gene>
<organism evidence="1">
    <name type="scientific">Gaeumannomyces tritici (strain R3-111a-1)</name>
    <name type="common">Wheat and barley take-all root rot fungus</name>
    <name type="synonym">Gaeumannomyces graminis var. tritici</name>
    <dbReference type="NCBI Taxonomy" id="644352"/>
    <lineage>
        <taxon>Eukaryota</taxon>
        <taxon>Fungi</taxon>
        <taxon>Dikarya</taxon>
        <taxon>Ascomycota</taxon>
        <taxon>Pezizomycotina</taxon>
        <taxon>Sordariomycetes</taxon>
        <taxon>Sordariomycetidae</taxon>
        <taxon>Magnaporthales</taxon>
        <taxon>Magnaporthaceae</taxon>
        <taxon>Gaeumannomyces</taxon>
    </lineage>
</organism>
<name>J3NPG0_GAET3</name>
<dbReference type="Gene3D" id="3.40.630.30">
    <property type="match status" value="1"/>
</dbReference>
<dbReference type="eggNOG" id="ENOG502SQ0K">
    <property type="taxonomic scope" value="Eukaryota"/>
</dbReference>
<keyword evidence="3" id="KW-1185">Reference proteome</keyword>
<dbReference type="VEuPathDB" id="FungiDB:GGTG_03168"/>
<dbReference type="OrthoDB" id="2326446at2759"/>
<reference evidence="3" key="1">
    <citation type="submission" date="2010-07" db="EMBL/GenBank/DDBJ databases">
        <title>The genome sequence of Gaeumannomyces graminis var. tritici strain R3-111a-1.</title>
        <authorList>
            <consortium name="The Broad Institute Genome Sequencing Platform"/>
            <person name="Ma L.-J."/>
            <person name="Dead R."/>
            <person name="Young S."/>
            <person name="Zeng Q."/>
            <person name="Koehrsen M."/>
            <person name="Alvarado L."/>
            <person name="Berlin A."/>
            <person name="Chapman S.B."/>
            <person name="Chen Z."/>
            <person name="Freedman E."/>
            <person name="Gellesch M."/>
            <person name="Goldberg J."/>
            <person name="Griggs A."/>
            <person name="Gujja S."/>
            <person name="Heilman E.R."/>
            <person name="Heiman D."/>
            <person name="Hepburn T."/>
            <person name="Howarth C."/>
            <person name="Jen D."/>
            <person name="Larson L."/>
            <person name="Mehta T."/>
            <person name="Neiman D."/>
            <person name="Pearson M."/>
            <person name="Roberts A."/>
            <person name="Saif S."/>
            <person name="Shea T."/>
            <person name="Shenoy N."/>
            <person name="Sisk P."/>
            <person name="Stolte C."/>
            <person name="Sykes S."/>
            <person name="Walk T."/>
            <person name="White J."/>
            <person name="Yandava C."/>
            <person name="Haas B."/>
            <person name="Nusbaum C."/>
            <person name="Birren B."/>
        </authorList>
    </citation>
    <scope>NUCLEOTIDE SEQUENCE [LARGE SCALE GENOMIC DNA]</scope>
    <source>
        <strain evidence="3">R3-111a-1</strain>
    </source>
</reference>
<dbReference type="STRING" id="644352.J3NPG0"/>
<dbReference type="RefSeq" id="XP_009219210.1">
    <property type="nucleotide sequence ID" value="XM_009220946.1"/>
</dbReference>
<dbReference type="EMBL" id="GL385396">
    <property type="protein sequence ID" value="EJT78065.1"/>
    <property type="molecule type" value="Genomic_DNA"/>
</dbReference>
<evidence type="ECO:0000313" key="1">
    <source>
        <dbReference type="EMBL" id="EJT78065.1"/>
    </source>
</evidence>
<reference evidence="1" key="3">
    <citation type="submission" date="2010-09" db="EMBL/GenBank/DDBJ databases">
        <title>Annotation of Gaeumannomyces graminis var. tritici R3-111a-1.</title>
        <authorList>
            <consortium name="The Broad Institute Genome Sequencing Platform"/>
            <person name="Ma L.-J."/>
            <person name="Dead R."/>
            <person name="Young S.K."/>
            <person name="Zeng Q."/>
            <person name="Gargeya S."/>
            <person name="Fitzgerald M."/>
            <person name="Haas B."/>
            <person name="Abouelleil A."/>
            <person name="Alvarado L."/>
            <person name="Arachchi H.M."/>
            <person name="Berlin A."/>
            <person name="Brown A."/>
            <person name="Chapman S.B."/>
            <person name="Chen Z."/>
            <person name="Dunbar C."/>
            <person name="Freedman E."/>
            <person name="Gearin G."/>
            <person name="Gellesch M."/>
            <person name="Goldberg J."/>
            <person name="Griggs A."/>
            <person name="Gujja S."/>
            <person name="Heiman D."/>
            <person name="Howarth C."/>
            <person name="Larson L."/>
            <person name="Lui A."/>
            <person name="MacDonald P.J.P."/>
            <person name="Mehta T."/>
            <person name="Montmayeur A."/>
            <person name="Murphy C."/>
            <person name="Neiman D."/>
            <person name="Pearson M."/>
            <person name="Priest M."/>
            <person name="Roberts A."/>
            <person name="Saif S."/>
            <person name="Shea T."/>
            <person name="Shenoy N."/>
            <person name="Sisk P."/>
            <person name="Stolte C."/>
            <person name="Sykes S."/>
            <person name="Yandava C."/>
            <person name="Wortman J."/>
            <person name="Nusbaum C."/>
            <person name="Birren B."/>
        </authorList>
    </citation>
    <scope>NUCLEOTIDE SEQUENCE</scope>
    <source>
        <strain evidence="1">R3-111a-1</strain>
    </source>
</reference>
<reference evidence="2" key="5">
    <citation type="submission" date="2018-04" db="UniProtKB">
        <authorList>
            <consortium name="EnsemblFungi"/>
        </authorList>
    </citation>
    <scope>IDENTIFICATION</scope>
    <source>
        <strain evidence="2">R3-111a-1</strain>
    </source>
</reference>
<reference evidence="1" key="2">
    <citation type="submission" date="2010-07" db="EMBL/GenBank/DDBJ databases">
        <authorList>
            <consortium name="The Broad Institute Genome Sequencing Platform"/>
            <consortium name="Broad Institute Genome Sequencing Center for Infectious Disease"/>
            <person name="Ma L.-J."/>
            <person name="Dead R."/>
            <person name="Young S."/>
            <person name="Zeng Q."/>
            <person name="Koehrsen M."/>
            <person name="Alvarado L."/>
            <person name="Berlin A."/>
            <person name="Chapman S.B."/>
            <person name="Chen Z."/>
            <person name="Freedman E."/>
            <person name="Gellesch M."/>
            <person name="Goldberg J."/>
            <person name="Griggs A."/>
            <person name="Gujja S."/>
            <person name="Heilman E.R."/>
            <person name="Heiman D."/>
            <person name="Hepburn T."/>
            <person name="Howarth C."/>
            <person name="Jen D."/>
            <person name="Larson L."/>
            <person name="Mehta T."/>
            <person name="Neiman D."/>
            <person name="Pearson M."/>
            <person name="Roberts A."/>
            <person name="Saif S."/>
            <person name="Shea T."/>
            <person name="Shenoy N."/>
            <person name="Sisk P."/>
            <person name="Stolte C."/>
            <person name="Sykes S."/>
            <person name="Walk T."/>
            <person name="White J."/>
            <person name="Yandava C."/>
            <person name="Haas B."/>
            <person name="Nusbaum C."/>
            <person name="Birren B."/>
        </authorList>
    </citation>
    <scope>NUCLEOTIDE SEQUENCE</scope>
    <source>
        <strain evidence="1">R3-111a-1</strain>
    </source>
</reference>
<dbReference type="GeneID" id="20343626"/>
<reference evidence="2" key="4">
    <citation type="journal article" date="2015" name="G3 (Bethesda)">
        <title>Genome sequences of three phytopathogenic species of the Magnaporthaceae family of fungi.</title>
        <authorList>
            <person name="Okagaki L.H."/>
            <person name="Nunes C.C."/>
            <person name="Sailsbery J."/>
            <person name="Clay B."/>
            <person name="Brown D."/>
            <person name="John T."/>
            <person name="Oh Y."/>
            <person name="Young N."/>
            <person name="Fitzgerald M."/>
            <person name="Haas B.J."/>
            <person name="Zeng Q."/>
            <person name="Young S."/>
            <person name="Adiconis X."/>
            <person name="Fan L."/>
            <person name="Levin J.Z."/>
            <person name="Mitchell T.K."/>
            <person name="Okubara P.A."/>
            <person name="Farman M.L."/>
            <person name="Kohn L.M."/>
            <person name="Birren B."/>
            <person name="Ma L.-J."/>
            <person name="Dean R.A."/>
        </authorList>
    </citation>
    <scope>NUCLEOTIDE SEQUENCE</scope>
    <source>
        <strain evidence="2">R3-111a-1</strain>
    </source>
</reference>
<dbReference type="EnsemblFungi" id="EJT78065">
    <property type="protein sequence ID" value="EJT78065"/>
    <property type="gene ID" value="GGTG_03168"/>
</dbReference>
<evidence type="ECO:0000313" key="3">
    <source>
        <dbReference type="Proteomes" id="UP000006039"/>
    </source>
</evidence>
<protein>
    <recommendedName>
        <fullName evidence="4">N-acetyltransferase domain-containing protein</fullName>
    </recommendedName>
</protein>
<dbReference type="AlphaFoldDB" id="J3NPG0"/>
<evidence type="ECO:0008006" key="4">
    <source>
        <dbReference type="Google" id="ProtNLM"/>
    </source>
</evidence>